<reference evidence="3 4" key="1">
    <citation type="journal article" date="2024" name="Microbiology">
        <title>Methylomarinum rosea sp. nov., a novel halophilic methanotrophic bacterium from the hypersaline Lake Elton.</title>
        <authorList>
            <person name="Suleimanov R.Z."/>
            <person name="Oshkin I.Y."/>
            <person name="Danilova O.V."/>
            <person name="Suzina N.E."/>
            <person name="Dedysh S.N."/>
        </authorList>
    </citation>
    <scope>NUCLEOTIDE SEQUENCE [LARGE SCALE GENOMIC DNA]</scope>
    <source>
        <strain evidence="3 4">Ch1-1</strain>
        <plasmid evidence="4">unnamed2</plasmid>
    </source>
</reference>
<dbReference type="GO" id="GO:0003677">
    <property type="term" value="F:DNA binding"/>
    <property type="evidence" value="ECO:0007669"/>
    <property type="project" value="UniProtKB-KW"/>
</dbReference>
<gene>
    <name evidence="3" type="ORF">Q9L42_020350</name>
</gene>
<evidence type="ECO:0000256" key="1">
    <source>
        <dbReference type="ARBA" id="ARBA00023125"/>
    </source>
</evidence>
<sequence length="50" mass="5934">MLKNRRLARAIADVGLHKLKTYLEHKAQWYARETRVIDRWFPSTKTCSAC</sequence>
<evidence type="ECO:0000313" key="3">
    <source>
        <dbReference type="EMBL" id="XBS22667.1"/>
    </source>
</evidence>
<dbReference type="KEGG" id="mech:Q9L42_020350"/>
<keyword evidence="4" id="KW-1185">Reference proteome</keyword>
<dbReference type="InterPro" id="IPR010095">
    <property type="entry name" value="Cas12f1-like_TNB"/>
</dbReference>
<feature type="domain" description="Cas12f1-like TNB" evidence="2">
    <location>
        <begin position="18"/>
        <end position="50"/>
    </location>
</feature>
<protein>
    <submittedName>
        <fullName evidence="3">Zinc ribbon domain-containing protein</fullName>
    </submittedName>
</protein>
<dbReference type="Pfam" id="PF07282">
    <property type="entry name" value="Cas12f1-like_TNB"/>
    <property type="match status" value="1"/>
</dbReference>
<organism evidence="3 4">
    <name type="scientific">Methylomarinum roseum</name>
    <dbReference type="NCBI Taxonomy" id="3067653"/>
    <lineage>
        <taxon>Bacteria</taxon>
        <taxon>Pseudomonadati</taxon>
        <taxon>Pseudomonadota</taxon>
        <taxon>Gammaproteobacteria</taxon>
        <taxon>Methylococcales</taxon>
        <taxon>Methylococcaceae</taxon>
        <taxon>Methylomarinum</taxon>
    </lineage>
</organism>
<accession>A0AAU7P0J5</accession>
<geneLocation type="plasmid" evidence="3 4">
    <name>unnamed2</name>
</geneLocation>
<keyword evidence="3" id="KW-0614">Plasmid</keyword>
<evidence type="ECO:0000259" key="2">
    <source>
        <dbReference type="Pfam" id="PF07282"/>
    </source>
</evidence>
<name>A0AAU7P0J5_9GAMM</name>
<dbReference type="Proteomes" id="UP001225378">
    <property type="component" value="Plasmid unnamed2"/>
</dbReference>
<evidence type="ECO:0000313" key="4">
    <source>
        <dbReference type="Proteomes" id="UP001225378"/>
    </source>
</evidence>
<keyword evidence="1" id="KW-0238">DNA-binding</keyword>
<proteinExistence type="predicted"/>
<dbReference type="AlphaFoldDB" id="A0AAU7P0J5"/>
<dbReference type="EMBL" id="CP157744">
    <property type="protein sequence ID" value="XBS22667.1"/>
    <property type="molecule type" value="Genomic_DNA"/>
</dbReference>